<proteinExistence type="predicted"/>
<protein>
    <submittedName>
        <fullName evidence="1">Unannotated protein</fullName>
    </submittedName>
</protein>
<dbReference type="AlphaFoldDB" id="A0A6J6TQJ2"/>
<dbReference type="EMBL" id="CAFBMH010000011">
    <property type="protein sequence ID" value="CAB4894491.1"/>
    <property type="molecule type" value="Genomic_DNA"/>
</dbReference>
<accession>A0A6J6TQJ2</accession>
<gene>
    <name evidence="1" type="ORF">UFOPK2754_01667</name>
    <name evidence="2" type="ORF">UFOPK3543_00494</name>
</gene>
<sequence length="322" mass="34265">MKRVVMVVGLVALVASTFALRATRDNDQRPLDDVATKVLLCATEMADVCADLGDASLTVRVEDPGATLARLRSGGGIDAEAWLTPRSWADLARLGAQSSGGADPFDSLSETLARTPLVIIIRSDRRATLETSCGGVIDWSCIVRRGGATWAEIGGPSAWGSLRVGVDRPERTTGGLVALAQIARTFVRRESFDARDLESISSTLDVAAAALTPPTDKTALDTMLERADSYDLVLALEAGTRLAIASPRASGQLELVELEPITSADVVLATMAGRRVPIEKIRVQQALTTNGWHFLDKTEAGVADAATLEQLVARFLQAWTGR</sequence>
<dbReference type="EMBL" id="CAEZYR010000058">
    <property type="protein sequence ID" value="CAB4748599.1"/>
    <property type="molecule type" value="Genomic_DNA"/>
</dbReference>
<reference evidence="1" key="1">
    <citation type="submission" date="2020-05" db="EMBL/GenBank/DDBJ databases">
        <authorList>
            <person name="Chiriac C."/>
            <person name="Salcher M."/>
            <person name="Ghai R."/>
            <person name="Kavagutti S V."/>
        </authorList>
    </citation>
    <scope>NUCLEOTIDE SEQUENCE</scope>
</reference>
<evidence type="ECO:0000313" key="2">
    <source>
        <dbReference type="EMBL" id="CAB4894491.1"/>
    </source>
</evidence>
<organism evidence="1">
    <name type="scientific">freshwater metagenome</name>
    <dbReference type="NCBI Taxonomy" id="449393"/>
    <lineage>
        <taxon>unclassified sequences</taxon>
        <taxon>metagenomes</taxon>
        <taxon>ecological metagenomes</taxon>
    </lineage>
</organism>
<evidence type="ECO:0000313" key="1">
    <source>
        <dbReference type="EMBL" id="CAB4748599.1"/>
    </source>
</evidence>
<name>A0A6J6TQJ2_9ZZZZ</name>